<dbReference type="STRING" id="29341.RSJ17_12545"/>
<evidence type="ECO:0008006" key="6">
    <source>
        <dbReference type="Google" id="ProtNLM"/>
    </source>
</evidence>
<keyword evidence="3" id="KW-0472">Membrane</keyword>
<dbReference type="OrthoDB" id="9776196at2"/>
<dbReference type="Pfam" id="PF05949">
    <property type="entry name" value="DUF881"/>
    <property type="match status" value="1"/>
</dbReference>
<feature type="coiled-coil region" evidence="2">
    <location>
        <begin position="39"/>
        <end position="73"/>
    </location>
</feature>
<keyword evidence="5" id="KW-1185">Reference proteome</keyword>
<evidence type="ECO:0000256" key="2">
    <source>
        <dbReference type="SAM" id="Coils"/>
    </source>
</evidence>
<reference evidence="4 5" key="1">
    <citation type="journal article" date="2015" name="Infect. Genet. Evol.">
        <title>Genomic sequences of six botulinum neurotoxin-producing strains representing three clostridial species illustrate the mobility and diversity of botulinum neurotoxin genes.</title>
        <authorList>
            <person name="Smith T.J."/>
            <person name="Hill K.K."/>
            <person name="Xie G."/>
            <person name="Foley B.T."/>
            <person name="Williamson C.H."/>
            <person name="Foster J.T."/>
            <person name="Johnson S.L."/>
            <person name="Chertkov O."/>
            <person name="Teshima H."/>
            <person name="Gibbons H.S."/>
            <person name="Johnsky L.A."/>
            <person name="Karavis M.A."/>
            <person name="Smith L.A."/>
        </authorList>
    </citation>
    <scope>NUCLEOTIDE SEQUENCE [LARGE SCALE GENOMIC DNA]</scope>
    <source>
        <strain evidence="4 5">CDC 2741</strain>
    </source>
</reference>
<sequence>MQTNEATIFLFIASIIVGLLISMNIDLGKSNAFLDVKQYEIAYNERGDLQRDISNLQGELNELNKKIKKYEYNSQNTYGVLSEINKELNDNKMILGTLPLQGEGIRITLNDSPEAGFGGKYNRDMLIHDADLVKVINELRNAGAEAIAVNDYRVTYNAFGICFGSNVNINGIKVVAPFYITAIGNKDVMENYLQTQENHVKKLKRRTCYVEIETLSNVEIQSYNSTIKSNYLKEVTEK</sequence>
<evidence type="ECO:0000313" key="4">
    <source>
        <dbReference type="EMBL" id="KIE47300.1"/>
    </source>
</evidence>
<protein>
    <recommendedName>
        <fullName evidence="6">Division initiation protein</fullName>
    </recommendedName>
</protein>
<proteinExistence type="inferred from homology"/>
<evidence type="ECO:0000256" key="3">
    <source>
        <dbReference type="SAM" id="Phobius"/>
    </source>
</evidence>
<keyword evidence="3" id="KW-0812">Transmembrane</keyword>
<comment type="similarity">
    <text evidence="1">Belongs to the UPF0749 family.</text>
</comment>
<dbReference type="PANTHER" id="PTHR37313:SF2">
    <property type="entry name" value="UPF0749 PROTEIN YLXX"/>
    <property type="match status" value="1"/>
</dbReference>
<dbReference type="Gene3D" id="3.30.70.1880">
    <property type="entry name" value="Protein of unknown function DUF881"/>
    <property type="match status" value="1"/>
</dbReference>
<comment type="caution">
    <text evidence="4">The sequence shown here is derived from an EMBL/GenBank/DDBJ whole genome shotgun (WGS) entry which is preliminary data.</text>
</comment>
<dbReference type="RefSeq" id="WP_039632599.1">
    <property type="nucleotide sequence ID" value="NZ_AYSO01000015.1"/>
</dbReference>
<dbReference type="EMBL" id="AYSO01000015">
    <property type="protein sequence ID" value="KIE47300.1"/>
    <property type="molecule type" value="Genomic_DNA"/>
</dbReference>
<gene>
    <name evidence="4" type="ORF">U732_1540</name>
</gene>
<organism evidence="4 5">
    <name type="scientific">Clostridium argentinense CDC 2741</name>
    <dbReference type="NCBI Taxonomy" id="1418104"/>
    <lineage>
        <taxon>Bacteria</taxon>
        <taxon>Bacillati</taxon>
        <taxon>Bacillota</taxon>
        <taxon>Clostridia</taxon>
        <taxon>Eubacteriales</taxon>
        <taxon>Clostridiaceae</taxon>
        <taxon>Clostridium</taxon>
    </lineage>
</organism>
<keyword evidence="2" id="KW-0175">Coiled coil</keyword>
<dbReference type="PANTHER" id="PTHR37313">
    <property type="entry name" value="UPF0749 PROTEIN RV1825"/>
    <property type="match status" value="1"/>
</dbReference>
<dbReference type="InterPro" id="IPR010273">
    <property type="entry name" value="DUF881"/>
</dbReference>
<evidence type="ECO:0000313" key="5">
    <source>
        <dbReference type="Proteomes" id="UP000031366"/>
    </source>
</evidence>
<dbReference type="AlphaFoldDB" id="A0A0C1UJ42"/>
<dbReference type="Proteomes" id="UP000031366">
    <property type="component" value="Unassembled WGS sequence"/>
</dbReference>
<name>A0A0C1UJ42_9CLOT</name>
<feature type="transmembrane region" description="Helical" evidence="3">
    <location>
        <begin position="6"/>
        <end position="27"/>
    </location>
</feature>
<accession>A0A0C1UJ42</accession>
<evidence type="ECO:0000256" key="1">
    <source>
        <dbReference type="ARBA" id="ARBA00009108"/>
    </source>
</evidence>
<keyword evidence="3" id="KW-1133">Transmembrane helix</keyword>